<dbReference type="PROSITE" id="PS50893">
    <property type="entry name" value="ABC_TRANSPORTER_2"/>
    <property type="match status" value="1"/>
</dbReference>
<dbReference type="Pfam" id="PF00005">
    <property type="entry name" value="ABC_tran"/>
    <property type="match status" value="1"/>
</dbReference>
<dbReference type="GO" id="GO:0005886">
    <property type="term" value="C:plasma membrane"/>
    <property type="evidence" value="ECO:0007669"/>
    <property type="project" value="UniProtKB-SubCell"/>
</dbReference>
<comment type="subunit">
    <text evidence="10">Homodimer. Forms a membrane-associated complex with FtsX.</text>
</comment>
<keyword evidence="4 10" id="KW-1003">Cell membrane</keyword>
<dbReference type="EMBL" id="JAACAK010000083">
    <property type="protein sequence ID" value="NIR75561.1"/>
    <property type="molecule type" value="Genomic_DNA"/>
</dbReference>
<evidence type="ECO:0000256" key="1">
    <source>
        <dbReference type="ARBA" id="ARBA00002579"/>
    </source>
</evidence>
<evidence type="ECO:0000259" key="11">
    <source>
        <dbReference type="PROSITE" id="PS50893"/>
    </source>
</evidence>
<dbReference type="GO" id="GO:0016887">
    <property type="term" value="F:ATP hydrolysis activity"/>
    <property type="evidence" value="ECO:0007669"/>
    <property type="project" value="InterPro"/>
</dbReference>
<dbReference type="GO" id="GO:0051301">
    <property type="term" value="P:cell division"/>
    <property type="evidence" value="ECO:0007669"/>
    <property type="project" value="UniProtKB-UniRule"/>
</dbReference>
<dbReference type="GO" id="GO:0022857">
    <property type="term" value="F:transmembrane transporter activity"/>
    <property type="evidence" value="ECO:0007669"/>
    <property type="project" value="TreeGrafter"/>
</dbReference>
<keyword evidence="7 10" id="KW-0067">ATP-binding</keyword>
<dbReference type="InterPro" id="IPR027417">
    <property type="entry name" value="P-loop_NTPase"/>
</dbReference>
<gene>
    <name evidence="10 12" type="primary">ftsE</name>
    <name evidence="12" type="ORF">GWO12_10710</name>
</gene>
<dbReference type="SMART" id="SM00382">
    <property type="entry name" value="AAA"/>
    <property type="match status" value="1"/>
</dbReference>
<dbReference type="GO" id="GO:0005524">
    <property type="term" value="F:ATP binding"/>
    <property type="evidence" value="ECO:0007669"/>
    <property type="project" value="UniProtKB-UniRule"/>
</dbReference>
<organism evidence="12 13">
    <name type="scientific">Candidatus Kutchimonas denitrificans</name>
    <dbReference type="NCBI Taxonomy" id="3056748"/>
    <lineage>
        <taxon>Bacteria</taxon>
        <taxon>Pseudomonadati</taxon>
        <taxon>Gemmatimonadota</taxon>
        <taxon>Gemmatimonadia</taxon>
        <taxon>Candidatus Palauibacterales</taxon>
        <taxon>Candidatus Palauibacteraceae</taxon>
        <taxon>Candidatus Kutchimonas</taxon>
    </lineage>
</organism>
<comment type="similarity">
    <text evidence="2 10">Belongs to the ABC transporter superfamily.</text>
</comment>
<reference evidence="12 13" key="1">
    <citation type="submission" date="2020-01" db="EMBL/GenBank/DDBJ databases">
        <title>Genomes assembled from Gulf of Kutch pelagic sediment metagenomes.</title>
        <authorList>
            <person name="Chandrashekar M."/>
            <person name="Mahajan M.S."/>
            <person name="Dave K.J."/>
            <person name="Vatsa P."/>
            <person name="Nathani N.M."/>
        </authorList>
    </citation>
    <scope>NUCLEOTIDE SEQUENCE [LARGE SCALE GENOMIC DNA]</scope>
    <source>
        <strain evidence="12">KS3-K002</strain>
    </source>
</reference>
<evidence type="ECO:0000256" key="10">
    <source>
        <dbReference type="RuleBase" id="RU365094"/>
    </source>
</evidence>
<keyword evidence="6 10" id="KW-0547">Nucleotide-binding</keyword>
<evidence type="ECO:0000256" key="5">
    <source>
        <dbReference type="ARBA" id="ARBA00022618"/>
    </source>
</evidence>
<dbReference type="PANTHER" id="PTHR24220">
    <property type="entry name" value="IMPORT ATP-BINDING PROTEIN"/>
    <property type="match status" value="1"/>
</dbReference>
<dbReference type="PANTHER" id="PTHR24220:SF470">
    <property type="entry name" value="CELL DIVISION ATP-BINDING PROTEIN FTSE"/>
    <property type="match status" value="1"/>
</dbReference>
<accession>A0AAE4ZB37</accession>
<dbReference type="FunFam" id="3.40.50.300:FF:000056">
    <property type="entry name" value="Cell division ATP-binding protein FtsE"/>
    <property type="match status" value="1"/>
</dbReference>
<evidence type="ECO:0000256" key="4">
    <source>
        <dbReference type="ARBA" id="ARBA00022475"/>
    </source>
</evidence>
<dbReference type="PROSITE" id="PS00211">
    <property type="entry name" value="ABC_TRANSPORTER_1"/>
    <property type="match status" value="1"/>
</dbReference>
<comment type="function">
    <text evidence="1">Part of the ABC transporter FtsEX involved in cellular division. Important for assembly or stability of the septal ring.</text>
</comment>
<dbReference type="InterPro" id="IPR003439">
    <property type="entry name" value="ABC_transporter-like_ATP-bd"/>
</dbReference>
<keyword evidence="9 10" id="KW-0131">Cell cycle</keyword>
<dbReference type="Proteomes" id="UP000702544">
    <property type="component" value="Unassembled WGS sequence"/>
</dbReference>
<evidence type="ECO:0000256" key="8">
    <source>
        <dbReference type="ARBA" id="ARBA00023136"/>
    </source>
</evidence>
<protein>
    <recommendedName>
        <fullName evidence="3 10">Cell division ATP-binding protein FtsE</fullName>
    </recommendedName>
</protein>
<name>A0AAE4ZB37_9BACT</name>
<evidence type="ECO:0000313" key="13">
    <source>
        <dbReference type="Proteomes" id="UP000702544"/>
    </source>
</evidence>
<keyword evidence="8 10" id="KW-0472">Membrane</keyword>
<dbReference type="NCBIfam" id="TIGR02673">
    <property type="entry name" value="FtsE"/>
    <property type="match status" value="1"/>
</dbReference>
<dbReference type="InterPro" id="IPR003593">
    <property type="entry name" value="AAA+_ATPase"/>
</dbReference>
<sequence>MKLVSVYKEYPRSGLALKNVSFHLRKGEFAFLIGPSGAGKSTVLRLIHMAERPSDGEVRVSGYSSARMKRRDIPRLRRRVGMVFQNFRLLRDRTAAENLSFALEVSGARRGDIKGRVQRLLAQVGLAARAGAYPDELSGGEQQRIAMARALIHDPVVLLADEPMGNLDERASRGVFDLIRDINSSGTAVLMATHDLELVRRYSGYRVIELSEGAVVYDSEVADAVS</sequence>
<feature type="domain" description="ABC transporter" evidence="11">
    <location>
        <begin position="1"/>
        <end position="225"/>
    </location>
</feature>
<evidence type="ECO:0000256" key="3">
    <source>
        <dbReference type="ARBA" id="ARBA00020019"/>
    </source>
</evidence>
<comment type="subcellular location">
    <subcellularLocation>
        <location evidence="10">Cell membrane</location>
        <topology evidence="10">Peripheral membrane protein</topology>
        <orientation evidence="10">Cytoplasmic side</orientation>
    </subcellularLocation>
</comment>
<dbReference type="Gene3D" id="3.40.50.300">
    <property type="entry name" value="P-loop containing nucleotide triphosphate hydrolases"/>
    <property type="match status" value="1"/>
</dbReference>
<keyword evidence="5 10" id="KW-0132">Cell division</keyword>
<evidence type="ECO:0000256" key="2">
    <source>
        <dbReference type="ARBA" id="ARBA00005417"/>
    </source>
</evidence>
<dbReference type="InterPro" id="IPR005286">
    <property type="entry name" value="Cell_div_FtsE"/>
</dbReference>
<evidence type="ECO:0000313" key="12">
    <source>
        <dbReference type="EMBL" id="NIR75561.1"/>
    </source>
</evidence>
<dbReference type="InterPro" id="IPR017871">
    <property type="entry name" value="ABC_transporter-like_CS"/>
</dbReference>
<dbReference type="InterPro" id="IPR015854">
    <property type="entry name" value="ABC_transpr_LolD-like"/>
</dbReference>
<dbReference type="SUPFAM" id="SSF52540">
    <property type="entry name" value="P-loop containing nucleoside triphosphate hydrolases"/>
    <property type="match status" value="1"/>
</dbReference>
<comment type="caution">
    <text evidence="12">The sequence shown here is derived from an EMBL/GenBank/DDBJ whole genome shotgun (WGS) entry which is preliminary data.</text>
</comment>
<proteinExistence type="inferred from homology"/>
<evidence type="ECO:0000256" key="9">
    <source>
        <dbReference type="ARBA" id="ARBA00023306"/>
    </source>
</evidence>
<dbReference type="AlphaFoldDB" id="A0AAE4ZB37"/>
<evidence type="ECO:0000256" key="7">
    <source>
        <dbReference type="ARBA" id="ARBA00022840"/>
    </source>
</evidence>
<evidence type="ECO:0000256" key="6">
    <source>
        <dbReference type="ARBA" id="ARBA00022741"/>
    </source>
</evidence>